<comment type="caution">
    <text evidence="1">The sequence shown here is derived from an EMBL/GenBank/DDBJ whole genome shotgun (WGS) entry which is preliminary data.</text>
</comment>
<reference evidence="1" key="1">
    <citation type="submission" date="2023-04" db="EMBL/GenBank/DDBJ databases">
        <title>Candida boidinii NBRC 1967.</title>
        <authorList>
            <person name="Ichikawa N."/>
            <person name="Sato H."/>
            <person name="Tonouchi N."/>
        </authorList>
    </citation>
    <scope>NUCLEOTIDE SEQUENCE</scope>
    <source>
        <strain evidence="1">NBRC 1967</strain>
    </source>
</reference>
<sequence>MDADDDDNIEFITVPSQSLPEDQRDYGPFKNYVLDRSGFKLWTHNHDTSTNINASDILNLTVELLSVFIEQVLYYRDVYPTDSFQKVKAFQLMVHQNRHPGVRKYLEELRDSIKDLLNRGSIDRVYIVLYGRPPSNSLKRRKTSSKNFEKLESYGISFSDSLLFNEVSKVYSSVLNRSNDANLRSRLNRTDDNAILRNAMLNSSKISAILTDIKIDTNSFSTDVIYAEYQKFLFSLITDISSLEPLELEAPPTFKILISPRVNKFELSETAENAMSTGLQFNPFLELANREDWILDDIDKDNQEDGESDIRNDKKSDFNSIKELKQFKEVDLGFISVKGYCCRLKLD</sequence>
<dbReference type="EMBL" id="BSXV01000905">
    <property type="protein sequence ID" value="GME91070.1"/>
    <property type="molecule type" value="Genomic_DNA"/>
</dbReference>
<keyword evidence="2" id="KW-1185">Reference proteome</keyword>
<accession>A0ACB5TLX9</accession>
<name>A0ACB5TLX9_CANBO</name>
<proteinExistence type="predicted"/>
<evidence type="ECO:0000313" key="2">
    <source>
        <dbReference type="Proteomes" id="UP001165101"/>
    </source>
</evidence>
<evidence type="ECO:0000313" key="1">
    <source>
        <dbReference type="EMBL" id="GME91070.1"/>
    </source>
</evidence>
<gene>
    <name evidence="1" type="ORF">Cboi01_000213800</name>
</gene>
<organism evidence="1 2">
    <name type="scientific">Candida boidinii</name>
    <name type="common">Yeast</name>
    <dbReference type="NCBI Taxonomy" id="5477"/>
    <lineage>
        <taxon>Eukaryota</taxon>
        <taxon>Fungi</taxon>
        <taxon>Dikarya</taxon>
        <taxon>Ascomycota</taxon>
        <taxon>Saccharomycotina</taxon>
        <taxon>Pichiomycetes</taxon>
        <taxon>Pichiales</taxon>
        <taxon>Pichiaceae</taxon>
        <taxon>Ogataea</taxon>
        <taxon>Ogataea/Candida clade</taxon>
    </lineage>
</organism>
<dbReference type="Proteomes" id="UP001165101">
    <property type="component" value="Unassembled WGS sequence"/>
</dbReference>
<protein>
    <submittedName>
        <fullName evidence="1">Unnamed protein product</fullName>
    </submittedName>
</protein>